<keyword evidence="7" id="KW-1185">Reference proteome</keyword>
<dbReference type="SMART" id="SM00408">
    <property type="entry name" value="IGc2"/>
    <property type="match status" value="2"/>
</dbReference>
<gene>
    <name evidence="6" type="ORF">B7P43_G00475</name>
</gene>
<dbReference type="InterPro" id="IPR013098">
    <property type="entry name" value="Ig_I-set"/>
</dbReference>
<evidence type="ECO:0000313" key="7">
    <source>
        <dbReference type="Proteomes" id="UP000235965"/>
    </source>
</evidence>
<dbReference type="Gene3D" id="2.60.40.10">
    <property type="entry name" value="Immunoglobulins"/>
    <property type="match status" value="4"/>
</dbReference>
<feature type="domain" description="Ig-like" evidence="4">
    <location>
        <begin position="1"/>
        <end position="55"/>
    </location>
</feature>
<dbReference type="FunCoup" id="A0A2J7R8N1">
    <property type="interactions" value="81"/>
</dbReference>
<dbReference type="InterPro" id="IPR013783">
    <property type="entry name" value="Ig-like_fold"/>
</dbReference>
<dbReference type="EMBL" id="NEVH01006721">
    <property type="protein sequence ID" value="PNF37194.1"/>
    <property type="molecule type" value="Genomic_DNA"/>
</dbReference>
<evidence type="ECO:0000259" key="5">
    <source>
        <dbReference type="PROSITE" id="PS50853"/>
    </source>
</evidence>
<proteinExistence type="predicted"/>
<dbReference type="SMART" id="SM00409">
    <property type="entry name" value="IG"/>
    <property type="match status" value="3"/>
</dbReference>
<keyword evidence="1" id="KW-0677">Repeat</keyword>
<dbReference type="InParanoid" id="A0A2J7R8N1"/>
<evidence type="ECO:0000259" key="4">
    <source>
        <dbReference type="PROSITE" id="PS50835"/>
    </source>
</evidence>
<dbReference type="PROSITE" id="PS50835">
    <property type="entry name" value="IG_LIKE"/>
    <property type="match status" value="3"/>
</dbReference>
<dbReference type="GO" id="GO:0008046">
    <property type="term" value="F:axon guidance receptor activity"/>
    <property type="evidence" value="ECO:0007669"/>
    <property type="project" value="TreeGrafter"/>
</dbReference>
<dbReference type="Pfam" id="PF00041">
    <property type="entry name" value="fn3"/>
    <property type="match status" value="1"/>
</dbReference>
<dbReference type="FunFam" id="2.60.40.10:FF:000032">
    <property type="entry name" value="palladin isoform X1"/>
    <property type="match status" value="1"/>
</dbReference>
<organism evidence="6 7">
    <name type="scientific">Cryptotermes secundus</name>
    <dbReference type="NCBI Taxonomy" id="105785"/>
    <lineage>
        <taxon>Eukaryota</taxon>
        <taxon>Metazoa</taxon>
        <taxon>Ecdysozoa</taxon>
        <taxon>Arthropoda</taxon>
        <taxon>Hexapoda</taxon>
        <taxon>Insecta</taxon>
        <taxon>Pterygota</taxon>
        <taxon>Neoptera</taxon>
        <taxon>Polyneoptera</taxon>
        <taxon>Dictyoptera</taxon>
        <taxon>Blattodea</taxon>
        <taxon>Blattoidea</taxon>
        <taxon>Termitoidae</taxon>
        <taxon>Kalotermitidae</taxon>
        <taxon>Cryptotermitinae</taxon>
        <taxon>Cryptotermes</taxon>
    </lineage>
</organism>
<comment type="caution">
    <text evidence="6">The sequence shown here is derived from an EMBL/GenBank/DDBJ whole genome shotgun (WGS) entry which is preliminary data.</text>
</comment>
<keyword evidence="3" id="KW-0393">Immunoglobulin domain</keyword>
<protein>
    <recommendedName>
        <fullName evidence="8">Fasciclin-2</fullName>
    </recommendedName>
</protein>
<dbReference type="InterPro" id="IPR036179">
    <property type="entry name" value="Ig-like_dom_sf"/>
</dbReference>
<keyword evidence="2" id="KW-1015">Disulfide bond</keyword>
<dbReference type="CDD" id="cd00063">
    <property type="entry name" value="FN3"/>
    <property type="match status" value="1"/>
</dbReference>
<sequence length="393" mass="43950">MKWMRNSTEVTATKGRIHIEANGAHPGIALVFENIDTQDKGIYTCKAVVDSKEVQASFRLTVMKPIKFVDTVTRQTASLYQSVVVRCDAEGDPEPIIKWTVNGKVPEGPKYKVVADGLYINNVTLEDKGEYTCRAFQLSPTISNMLERIIVLKIEHKPVWREKEEPAKAYAFITGNVNLTCEVTAEPAPKFEWLKANETLTSQQNVTIFEEEFHTILQLQVNSENDFGDYVCKASNRLGKVERVITLLKSSKPAVPETSIREARHDSVKIDIEGPENEELGILGYRVQYIRRQELKKGWNSAKVVEFDKGESPYSISGLRQNTHYIMRVASRNAAGFSDYTKESSFTTDKIHADPVTGSASTATYVSSGATQIIGVIVLHHIVAVTVELKHNL</sequence>
<dbReference type="PROSITE" id="PS50853">
    <property type="entry name" value="FN3"/>
    <property type="match status" value="1"/>
</dbReference>
<dbReference type="InterPro" id="IPR003599">
    <property type="entry name" value="Ig_sub"/>
</dbReference>
<feature type="domain" description="Ig-like" evidence="4">
    <location>
        <begin position="158"/>
        <end position="246"/>
    </location>
</feature>
<dbReference type="STRING" id="105785.A0A2J7R8N1"/>
<feature type="domain" description="Ig-like" evidence="4">
    <location>
        <begin position="65"/>
        <end position="143"/>
    </location>
</feature>
<dbReference type="GO" id="GO:0043025">
    <property type="term" value="C:neuronal cell body"/>
    <property type="evidence" value="ECO:0007669"/>
    <property type="project" value="TreeGrafter"/>
</dbReference>
<name>A0A2J7R8N1_9NEOP</name>
<dbReference type="InterPro" id="IPR050958">
    <property type="entry name" value="Cell_Adh-Cytoskel_Orgn"/>
</dbReference>
<dbReference type="InterPro" id="IPR007110">
    <property type="entry name" value="Ig-like_dom"/>
</dbReference>
<feature type="domain" description="Fibronectin type-III" evidence="5">
    <location>
        <begin position="252"/>
        <end position="351"/>
    </location>
</feature>
<dbReference type="InterPro" id="IPR003961">
    <property type="entry name" value="FN3_dom"/>
</dbReference>
<evidence type="ECO:0000256" key="1">
    <source>
        <dbReference type="ARBA" id="ARBA00022737"/>
    </source>
</evidence>
<dbReference type="AlphaFoldDB" id="A0A2J7R8N1"/>
<evidence type="ECO:0000313" key="6">
    <source>
        <dbReference type="EMBL" id="PNF37194.1"/>
    </source>
</evidence>
<dbReference type="CDD" id="cd00096">
    <property type="entry name" value="Ig"/>
    <property type="match status" value="1"/>
</dbReference>
<dbReference type="GO" id="GO:0050808">
    <property type="term" value="P:synapse organization"/>
    <property type="evidence" value="ECO:0007669"/>
    <property type="project" value="TreeGrafter"/>
</dbReference>
<dbReference type="SUPFAM" id="SSF48726">
    <property type="entry name" value="Immunoglobulin"/>
    <property type="match status" value="3"/>
</dbReference>
<dbReference type="InterPro" id="IPR003598">
    <property type="entry name" value="Ig_sub2"/>
</dbReference>
<dbReference type="GO" id="GO:0007156">
    <property type="term" value="P:homophilic cell adhesion via plasma membrane adhesion molecules"/>
    <property type="evidence" value="ECO:0007669"/>
    <property type="project" value="TreeGrafter"/>
</dbReference>
<dbReference type="GO" id="GO:0005886">
    <property type="term" value="C:plasma membrane"/>
    <property type="evidence" value="ECO:0007669"/>
    <property type="project" value="TreeGrafter"/>
</dbReference>
<accession>A0A2J7R8N1</accession>
<reference evidence="6 7" key="1">
    <citation type="submission" date="2017-12" db="EMBL/GenBank/DDBJ databases">
        <title>Hemimetabolous genomes reveal molecular basis of termite eusociality.</title>
        <authorList>
            <person name="Harrison M.C."/>
            <person name="Jongepier E."/>
            <person name="Robertson H.M."/>
            <person name="Arning N."/>
            <person name="Bitard-Feildel T."/>
            <person name="Chao H."/>
            <person name="Childers C.P."/>
            <person name="Dinh H."/>
            <person name="Doddapaneni H."/>
            <person name="Dugan S."/>
            <person name="Gowin J."/>
            <person name="Greiner C."/>
            <person name="Han Y."/>
            <person name="Hu H."/>
            <person name="Hughes D.S.T."/>
            <person name="Huylmans A.-K."/>
            <person name="Kemena C."/>
            <person name="Kremer L.P.M."/>
            <person name="Lee S.L."/>
            <person name="Lopez-Ezquerra A."/>
            <person name="Mallet L."/>
            <person name="Monroy-Kuhn J.M."/>
            <person name="Moser A."/>
            <person name="Murali S.C."/>
            <person name="Muzny D.M."/>
            <person name="Otani S."/>
            <person name="Piulachs M.-D."/>
            <person name="Poelchau M."/>
            <person name="Qu J."/>
            <person name="Schaub F."/>
            <person name="Wada-Katsumata A."/>
            <person name="Worley K.C."/>
            <person name="Xie Q."/>
            <person name="Ylla G."/>
            <person name="Poulsen M."/>
            <person name="Gibbs R.A."/>
            <person name="Schal C."/>
            <person name="Richards S."/>
            <person name="Belles X."/>
            <person name="Korb J."/>
            <person name="Bornberg-Bauer E."/>
        </authorList>
    </citation>
    <scope>NUCLEOTIDE SEQUENCE [LARGE SCALE GENOMIC DNA]</scope>
    <source>
        <tissue evidence="6">Whole body</tissue>
    </source>
</reference>
<dbReference type="PANTHER" id="PTHR45080">
    <property type="entry name" value="CONTACTIN 5"/>
    <property type="match status" value="1"/>
</dbReference>
<dbReference type="SMART" id="SM00060">
    <property type="entry name" value="FN3"/>
    <property type="match status" value="1"/>
</dbReference>
<dbReference type="Proteomes" id="UP000235965">
    <property type="component" value="Unassembled WGS sequence"/>
</dbReference>
<dbReference type="GO" id="GO:0030424">
    <property type="term" value="C:axon"/>
    <property type="evidence" value="ECO:0007669"/>
    <property type="project" value="TreeGrafter"/>
</dbReference>
<evidence type="ECO:0000256" key="2">
    <source>
        <dbReference type="ARBA" id="ARBA00023157"/>
    </source>
</evidence>
<evidence type="ECO:0008006" key="8">
    <source>
        <dbReference type="Google" id="ProtNLM"/>
    </source>
</evidence>
<dbReference type="SUPFAM" id="SSF49265">
    <property type="entry name" value="Fibronectin type III"/>
    <property type="match status" value="1"/>
</dbReference>
<dbReference type="OrthoDB" id="9355041at2759"/>
<dbReference type="PANTHER" id="PTHR45080:SF27">
    <property type="entry name" value="NEURAL CELL ADHESION MOLECULE 1-LIKE"/>
    <property type="match status" value="1"/>
</dbReference>
<dbReference type="InterPro" id="IPR036116">
    <property type="entry name" value="FN3_sf"/>
</dbReference>
<evidence type="ECO:0000256" key="3">
    <source>
        <dbReference type="ARBA" id="ARBA00023319"/>
    </source>
</evidence>
<dbReference type="Pfam" id="PF07679">
    <property type="entry name" value="I-set"/>
    <property type="match status" value="3"/>
</dbReference>